<evidence type="ECO:0000313" key="6">
    <source>
        <dbReference type="Proteomes" id="UP000012960"/>
    </source>
</evidence>
<feature type="compositionally biased region" description="Basic and acidic residues" evidence="2">
    <location>
        <begin position="216"/>
        <end position="236"/>
    </location>
</feature>
<feature type="compositionally biased region" description="Polar residues" evidence="2">
    <location>
        <begin position="471"/>
        <end position="484"/>
    </location>
</feature>
<dbReference type="Proteomes" id="UP000012960">
    <property type="component" value="Unplaced"/>
</dbReference>
<dbReference type="GO" id="GO:0008270">
    <property type="term" value="F:zinc ion binding"/>
    <property type="evidence" value="ECO:0007669"/>
    <property type="project" value="UniProtKB-KW"/>
</dbReference>
<evidence type="ECO:0000313" key="5">
    <source>
        <dbReference type="EnsemblPlants" id="Ma04_p21260.2"/>
    </source>
</evidence>
<keyword evidence="1" id="KW-0863">Zinc-finger</keyword>
<proteinExistence type="predicted"/>
<dbReference type="Gramene" id="Ma04_t21260.2">
    <property type="protein sequence ID" value="Ma04_p21260.2"/>
    <property type="gene ID" value="Ma04_g21260"/>
</dbReference>
<dbReference type="InterPro" id="IPR001841">
    <property type="entry name" value="Znf_RING"/>
</dbReference>
<feature type="region of interest" description="Disordered" evidence="2">
    <location>
        <begin position="143"/>
        <end position="236"/>
    </location>
</feature>
<reference evidence="5" key="2">
    <citation type="submission" date="2021-05" db="UniProtKB">
        <authorList>
            <consortium name="EnsemblPlants"/>
        </authorList>
    </citation>
    <scope>IDENTIFICATION</scope>
    <source>
        <strain evidence="5">subsp. malaccensis</strain>
    </source>
</reference>
<dbReference type="InParanoid" id="A0A804IS77"/>
<name>A0A804IS77_MUSAM</name>
<feature type="compositionally biased region" description="Basic and acidic residues" evidence="2">
    <location>
        <begin position="143"/>
        <end position="159"/>
    </location>
</feature>
<evidence type="ECO:0000259" key="3">
    <source>
        <dbReference type="PROSITE" id="PS50089"/>
    </source>
</evidence>
<dbReference type="Pfam" id="PF13920">
    <property type="entry name" value="zf-C3HC4_3"/>
    <property type="match status" value="1"/>
</dbReference>
<feature type="region of interest" description="Disordered" evidence="2">
    <location>
        <begin position="21"/>
        <end position="65"/>
    </location>
</feature>
<sequence length="853" mass="97078">MADFRHKEADREFRRSVEELLRRGGRGDGCVGEEADEAGAGEGADQLARRRRRSDLEGDDLAETSAAARRHSRILSRWAARQAEEMITTIERRNRESELMALARLHAVSMLDASFLRESRRAQSSVERPVAARASSVLQRWRELEDESAARDRRRDSSSRIDASSNHRTAPETQVSVVPRDTSEVTSESNDNEDSEWPDEPSGLRRQGVEVEDAEERGSSREQSPDIGDGGDREMERERVTQIVSGWMTEIAMADTAQVLRGSGSSRSEWLGERERERVRLVREWMQTVSQQRDVRASRREEQARDGVITNREDRRPECTQRNLLRLRGRQARLDLIMRNVRERERELQDLSQHRPVSHFGHRIRIQSVLRGRFLRNGRSVEDGQQHSVAARELGQLRQRQTVSGFREGFRSQESSIVTDQASSQSADGDSVNISGNDISVTNALEVSDVTYDQFQASDDDIDIHQTAEVDTTVQMESNMQSSDMGGREYAIQDDNWPEDDAEHGQGDWQQPIEVGLSVQHDGPVEEPDRNWHENVDQEWLHETPEDEDRQGTLLLEAHQHWHSDNSQATEANWQDGPSDSLNDQHSFRVIRNGVISSDDDNVYSMELQELLSRRSVSNLLHSGFRESLDQLVQSYIQRQGRDAFQWDMQSAMPDHVSPEEDQRQQRDDLIQSQQDSVTRPLHTPPTPPTPPPLPLWHSELHNSWSRQHIRRTDIEWDIVNDLRADMAKLQQVMCHMQRMLEACLDMQLELQRAVRQEVSAALNRSVGEHDLLNPTSNAAGEVGESSEDGIKWSNVRKGICCVCCDNQIDSLLYRCGHMCTCSGCANELAQGGGKCPLCHAPIVEVVRAYSIV</sequence>
<feature type="region of interest" description="Disordered" evidence="2">
    <location>
        <begin position="653"/>
        <end position="699"/>
    </location>
</feature>
<feature type="region of interest" description="Disordered" evidence="2">
    <location>
        <begin position="471"/>
        <end position="507"/>
    </location>
</feature>
<evidence type="ECO:0000256" key="1">
    <source>
        <dbReference type="PROSITE-ProRule" id="PRU00175"/>
    </source>
</evidence>
<feature type="compositionally biased region" description="Low complexity" evidence="2">
    <location>
        <begin position="420"/>
        <end position="431"/>
    </location>
</feature>
<evidence type="ECO:0000313" key="4">
    <source>
        <dbReference type="EMBL" id="CAG1842934.1"/>
    </source>
</evidence>
<dbReference type="EMBL" id="HG996469">
    <property type="protein sequence ID" value="CAG1842934.1"/>
    <property type="molecule type" value="Genomic_DNA"/>
</dbReference>
<protein>
    <submittedName>
        <fullName evidence="4">(wild Malaysian banana) hypothetical protein</fullName>
    </submittedName>
</protein>
<evidence type="ECO:0000256" key="2">
    <source>
        <dbReference type="SAM" id="MobiDB-lite"/>
    </source>
</evidence>
<feature type="domain" description="RING-type" evidence="3">
    <location>
        <begin position="801"/>
        <end position="840"/>
    </location>
</feature>
<dbReference type="FunCoup" id="A0A804IS77">
    <property type="interactions" value="2905"/>
</dbReference>
<feature type="compositionally biased region" description="Polar residues" evidence="2">
    <location>
        <begin position="166"/>
        <end position="176"/>
    </location>
</feature>
<keyword evidence="1" id="KW-0479">Metal-binding</keyword>
<dbReference type="OMA" id="ERMESGI"/>
<dbReference type="PANTHER" id="PTHR46519:SF2">
    <property type="entry name" value="RING_U-BOX SUPERFAMILY PROTEIN"/>
    <property type="match status" value="1"/>
</dbReference>
<dbReference type="PANTHER" id="PTHR46519">
    <property type="entry name" value="RING/U-BOX SUPERFAMILY PROTEIN"/>
    <property type="match status" value="1"/>
</dbReference>
<dbReference type="EnsemblPlants" id="Ma04_t21260.2">
    <property type="protein sequence ID" value="Ma04_p21260.2"/>
    <property type="gene ID" value="Ma04_g21260"/>
</dbReference>
<feature type="compositionally biased region" description="Pro residues" evidence="2">
    <location>
        <begin position="683"/>
        <end position="695"/>
    </location>
</feature>
<reference evidence="4" key="1">
    <citation type="submission" date="2021-03" db="EMBL/GenBank/DDBJ databases">
        <authorList>
            <consortium name="Genoscope - CEA"/>
            <person name="William W."/>
        </authorList>
    </citation>
    <scope>NUCLEOTIDE SEQUENCE</scope>
    <source>
        <strain evidence="4">Doubled-haploid Pahang</strain>
    </source>
</reference>
<dbReference type="PROSITE" id="PS50089">
    <property type="entry name" value="ZF_RING_2"/>
    <property type="match status" value="1"/>
</dbReference>
<feature type="compositionally biased region" description="Acidic residues" evidence="2">
    <location>
        <begin position="190"/>
        <end position="199"/>
    </location>
</feature>
<organism evidence="5 6">
    <name type="scientific">Musa acuminata subsp. malaccensis</name>
    <name type="common">Wild banana</name>
    <name type="synonym">Musa malaccensis</name>
    <dbReference type="NCBI Taxonomy" id="214687"/>
    <lineage>
        <taxon>Eukaryota</taxon>
        <taxon>Viridiplantae</taxon>
        <taxon>Streptophyta</taxon>
        <taxon>Embryophyta</taxon>
        <taxon>Tracheophyta</taxon>
        <taxon>Spermatophyta</taxon>
        <taxon>Magnoliopsida</taxon>
        <taxon>Liliopsida</taxon>
        <taxon>Zingiberales</taxon>
        <taxon>Musaceae</taxon>
        <taxon>Musa</taxon>
    </lineage>
</organism>
<dbReference type="CDD" id="cd16647">
    <property type="entry name" value="mRING-HC-C3HC5_NEU1"/>
    <property type="match status" value="1"/>
</dbReference>
<gene>
    <name evidence="4" type="ORF">GSMUA_127290.1</name>
</gene>
<dbReference type="SUPFAM" id="SSF57850">
    <property type="entry name" value="RING/U-box"/>
    <property type="match status" value="1"/>
</dbReference>
<keyword evidence="6" id="KW-1185">Reference proteome</keyword>
<keyword evidence="1" id="KW-0862">Zinc</keyword>
<dbReference type="Gene3D" id="3.30.40.10">
    <property type="entry name" value="Zinc/RING finger domain, C3HC4 (zinc finger)"/>
    <property type="match status" value="1"/>
</dbReference>
<feature type="compositionally biased region" description="Basic and acidic residues" evidence="2">
    <location>
        <begin position="657"/>
        <end position="670"/>
    </location>
</feature>
<feature type="region of interest" description="Disordered" evidence="2">
    <location>
        <begin position="406"/>
        <end position="434"/>
    </location>
</feature>
<dbReference type="AlphaFoldDB" id="A0A804IS77"/>
<accession>A0A804IS77</accession>
<dbReference type="InterPro" id="IPR013083">
    <property type="entry name" value="Znf_RING/FYVE/PHD"/>
</dbReference>